<dbReference type="InterPro" id="IPR011050">
    <property type="entry name" value="Pectin_lyase_fold/virulence"/>
</dbReference>
<accession>A0A7Y0ECU3</accession>
<proteinExistence type="predicted"/>
<keyword evidence="4" id="KW-1185">Reference proteome</keyword>
<dbReference type="SMART" id="SM00710">
    <property type="entry name" value="PbH1"/>
    <property type="match status" value="5"/>
</dbReference>
<feature type="domain" description="DUF1565" evidence="1">
    <location>
        <begin position="35"/>
        <end position="74"/>
    </location>
</feature>
<dbReference type="InterPro" id="IPR051922">
    <property type="entry name" value="Bact_Sporulation_Assoc"/>
</dbReference>
<dbReference type="Proteomes" id="UP000537131">
    <property type="component" value="Unassembled WGS sequence"/>
</dbReference>
<dbReference type="Pfam" id="PF04122">
    <property type="entry name" value="CW_binding_2"/>
    <property type="match status" value="3"/>
</dbReference>
<evidence type="ECO:0000313" key="4">
    <source>
        <dbReference type="Proteomes" id="UP000537131"/>
    </source>
</evidence>
<dbReference type="InterPro" id="IPR012334">
    <property type="entry name" value="Pectin_lyas_fold"/>
</dbReference>
<comment type="caution">
    <text evidence="3">The sequence shown here is derived from an EMBL/GenBank/DDBJ whole genome shotgun (WGS) entry which is preliminary data.</text>
</comment>
<dbReference type="Gene3D" id="3.40.50.12090">
    <property type="match status" value="2"/>
</dbReference>
<protein>
    <submittedName>
        <fullName evidence="3">DUF1565 domain-containing protein</fullName>
    </submittedName>
</protein>
<dbReference type="AlphaFoldDB" id="A0A7Y0ECU3"/>
<dbReference type="InterPro" id="IPR039448">
    <property type="entry name" value="Beta_helix"/>
</dbReference>
<dbReference type="InterPro" id="IPR011459">
    <property type="entry name" value="DUF1565"/>
</dbReference>
<sequence>MILCFTLLGLIFATVNKQEIVYAAASNNTYYISTKGNDINDGTKENPFYTIQRGINQMKPGDTLIIREGMYHEAVQIYQKKASNDSWCTIKSYPGESVTVTGDYKLNINGMNAPDAFTFRESSYWKIQGIKITEFTGAGIYITDKSSYIDMNDLNIGNIDYPVYRPYGTSGIDGQDSSYCTVKNCEIYNVGLKVDKPKDHGIYIGYGSTHWTFEGNNIHDNAGAAIQMYGNPNGGSNCIINNNKLYNNHAFGLAIGSNAVNNSISNNLFYGNKGCDIYLLENSNKNWFKENLFLTPYCNYNLEFADEQSFDNSFNYNTYYKADGKVVSKYYQLNQYNEAVSYEQWKASGQEDSGKFISEPDEANEAIERWQPISVKQYTSKRLSGTDRFTTAASIAEEFNSGKLTDVVITSGYDFTNALSGSVLAKKLNAPILLSGKTNLENDAAIKYIQNHLDKSGNIYILGNEMGANESIIISLKSLGYNNIKMLSDGEKFGATKAINDAINAPVGTPIIITSGNEFADGLSASSVAALKGYPVILSDVYELPSEAQETLKKVRPSKVYIIGGNTIVSDNVKDKVKRVCGLSEDDIIRIWGQDRYTTSINIAKYFDINGENITLASGENFPDALSASVLSAKLNSPLLLLGDNNNDQKRFIDSNKYINEIVIGGTSSISEKVKTDLAR</sequence>
<dbReference type="Pfam" id="PF13229">
    <property type="entry name" value="Beta_helix"/>
    <property type="match status" value="1"/>
</dbReference>
<dbReference type="SUPFAM" id="SSF51126">
    <property type="entry name" value="Pectin lyase-like"/>
    <property type="match status" value="1"/>
</dbReference>
<reference evidence="3 4" key="1">
    <citation type="submission" date="2020-06" db="EMBL/GenBank/DDBJ databases">
        <title>Complete Genome Sequence of Clostridium muelleri sp. nov. P21T, an Acid-Alcohol Producing Acetogen Isolated from Old Hay.</title>
        <authorList>
            <person name="Duncan K.E."/>
            <person name="Tanner R.S."/>
        </authorList>
    </citation>
    <scope>NUCLEOTIDE SEQUENCE [LARGE SCALE GENOMIC DNA]</scope>
    <source>
        <strain evidence="3 4">P21</strain>
    </source>
</reference>
<feature type="domain" description="Right handed beta helix" evidence="2">
    <location>
        <begin position="119"/>
        <end position="293"/>
    </location>
</feature>
<evidence type="ECO:0000259" key="1">
    <source>
        <dbReference type="Pfam" id="PF07602"/>
    </source>
</evidence>
<dbReference type="Gene3D" id="2.160.20.10">
    <property type="entry name" value="Single-stranded right-handed beta-helix, Pectin lyase-like"/>
    <property type="match status" value="1"/>
</dbReference>
<name>A0A7Y0ECU3_9CLOT</name>
<evidence type="ECO:0000313" key="3">
    <source>
        <dbReference type="EMBL" id="NMM61136.1"/>
    </source>
</evidence>
<dbReference type="Pfam" id="PF07602">
    <property type="entry name" value="DUF1565"/>
    <property type="match status" value="1"/>
</dbReference>
<gene>
    <name evidence="3" type="ORF">HBE96_00145</name>
</gene>
<organism evidence="3 4">
    <name type="scientific">Clostridium muellerianum</name>
    <dbReference type="NCBI Taxonomy" id="2716538"/>
    <lineage>
        <taxon>Bacteria</taxon>
        <taxon>Bacillati</taxon>
        <taxon>Bacillota</taxon>
        <taxon>Clostridia</taxon>
        <taxon>Eubacteriales</taxon>
        <taxon>Clostridiaceae</taxon>
        <taxon>Clostridium</taxon>
    </lineage>
</organism>
<dbReference type="PANTHER" id="PTHR30032:SF8">
    <property type="entry name" value="GERMINATION-SPECIFIC N-ACETYLMURAMOYL-L-ALANINE AMIDASE"/>
    <property type="match status" value="1"/>
</dbReference>
<dbReference type="InterPro" id="IPR007253">
    <property type="entry name" value="Cell_wall-bd_2"/>
</dbReference>
<evidence type="ECO:0000259" key="2">
    <source>
        <dbReference type="Pfam" id="PF13229"/>
    </source>
</evidence>
<dbReference type="PANTHER" id="PTHR30032">
    <property type="entry name" value="N-ACETYLMURAMOYL-L-ALANINE AMIDASE-RELATED"/>
    <property type="match status" value="1"/>
</dbReference>
<dbReference type="InterPro" id="IPR006626">
    <property type="entry name" value="PbH1"/>
</dbReference>
<dbReference type="EMBL" id="JABBNI010000001">
    <property type="protein sequence ID" value="NMM61136.1"/>
    <property type="molecule type" value="Genomic_DNA"/>
</dbReference>